<comment type="cofactor">
    <cofactor evidence="3">
        <name>FAD</name>
        <dbReference type="ChEBI" id="CHEBI:57692"/>
    </cofactor>
</comment>
<comment type="cofactor">
    <cofactor evidence="2">
        <name>[3Fe-4S] cluster</name>
        <dbReference type="ChEBI" id="CHEBI:21137"/>
    </cofactor>
</comment>
<dbReference type="GO" id="GO:0015930">
    <property type="term" value="F:glutamate synthase activity"/>
    <property type="evidence" value="ECO:0007669"/>
    <property type="project" value="InterPro"/>
</dbReference>
<protein>
    <submittedName>
        <fullName evidence="19">Unannotated protein</fullName>
    </submittedName>
</protein>
<dbReference type="InterPro" id="IPR036485">
    <property type="entry name" value="Glu_synth_asu_C_sf"/>
</dbReference>
<evidence type="ECO:0000256" key="3">
    <source>
        <dbReference type="ARBA" id="ARBA00001974"/>
    </source>
</evidence>
<dbReference type="GO" id="GO:0046872">
    <property type="term" value="F:metal ion binding"/>
    <property type="evidence" value="ECO:0007669"/>
    <property type="project" value="UniProtKB-KW"/>
</dbReference>
<dbReference type="PANTHER" id="PTHR11938">
    <property type="entry name" value="FAD NADPH DEHYDROGENASE/OXIDOREDUCTASE"/>
    <property type="match status" value="1"/>
</dbReference>
<keyword evidence="8" id="KW-0479">Metal-binding</keyword>
<dbReference type="SUPFAM" id="SSF51395">
    <property type="entry name" value="FMN-linked oxidoreductases"/>
    <property type="match status" value="1"/>
</dbReference>
<keyword evidence="12" id="KW-0408">Iron</keyword>
<dbReference type="Pfam" id="PF01493">
    <property type="entry name" value="GXGXG"/>
    <property type="match status" value="1"/>
</dbReference>
<dbReference type="SUPFAM" id="SSF56235">
    <property type="entry name" value="N-terminal nucleophile aminohydrolases (Ntn hydrolases)"/>
    <property type="match status" value="1"/>
</dbReference>
<evidence type="ECO:0000259" key="18">
    <source>
        <dbReference type="PROSITE" id="PS51278"/>
    </source>
</evidence>
<keyword evidence="14" id="KW-0314">Glutamate biosynthesis</keyword>
<evidence type="ECO:0000256" key="7">
    <source>
        <dbReference type="ARBA" id="ARBA00022643"/>
    </source>
</evidence>
<dbReference type="NCBIfam" id="NF008730">
    <property type="entry name" value="PRK11750.1"/>
    <property type="match status" value="1"/>
</dbReference>
<dbReference type="Pfam" id="PF01645">
    <property type="entry name" value="Glu_synthase"/>
    <property type="match status" value="1"/>
</dbReference>
<dbReference type="InterPro" id="IPR050711">
    <property type="entry name" value="ET-N_metabolism_enzyme"/>
</dbReference>
<organism evidence="19">
    <name type="scientific">freshwater metagenome</name>
    <dbReference type="NCBI Taxonomy" id="449393"/>
    <lineage>
        <taxon>unclassified sequences</taxon>
        <taxon>metagenomes</taxon>
        <taxon>ecological metagenomes</taxon>
    </lineage>
</organism>
<keyword evidence="9" id="KW-0274">FAD</keyword>
<name>A0A6J7U8Q6_9ZZZZ</name>
<dbReference type="FunFam" id="2.160.20.60:FF:000001">
    <property type="entry name" value="Glutamate synthase, large subunit"/>
    <property type="match status" value="1"/>
</dbReference>
<keyword evidence="13" id="KW-0411">Iron-sulfur</keyword>
<evidence type="ECO:0000256" key="1">
    <source>
        <dbReference type="ARBA" id="ARBA00001917"/>
    </source>
</evidence>
<dbReference type="FunFam" id="3.60.20.10:FF:000001">
    <property type="entry name" value="Glutamate synthase, large subunit"/>
    <property type="match status" value="1"/>
</dbReference>
<evidence type="ECO:0000256" key="17">
    <source>
        <dbReference type="SAM" id="MobiDB-lite"/>
    </source>
</evidence>
<dbReference type="GO" id="GO:0019676">
    <property type="term" value="P:ammonia assimilation cycle"/>
    <property type="evidence" value="ECO:0007669"/>
    <property type="project" value="TreeGrafter"/>
</dbReference>
<dbReference type="Gene3D" id="2.160.20.60">
    <property type="entry name" value="Glutamate synthase, alpha subunit, C-terminal domain"/>
    <property type="match status" value="1"/>
</dbReference>
<dbReference type="CDD" id="cd00713">
    <property type="entry name" value="GltS"/>
    <property type="match status" value="1"/>
</dbReference>
<keyword evidence="10" id="KW-0315">Glutamine amidotransferase</keyword>
<dbReference type="Pfam" id="PF00310">
    <property type="entry name" value="GATase_2"/>
    <property type="match status" value="1"/>
</dbReference>
<evidence type="ECO:0000256" key="8">
    <source>
        <dbReference type="ARBA" id="ARBA00022723"/>
    </source>
</evidence>
<evidence type="ECO:0000256" key="15">
    <source>
        <dbReference type="ARBA" id="ARBA00023291"/>
    </source>
</evidence>
<dbReference type="InterPro" id="IPR006982">
    <property type="entry name" value="Glu_synth_centr_N"/>
</dbReference>
<keyword evidence="5" id="KW-0028">Amino-acid biosynthesis</keyword>
<evidence type="ECO:0000256" key="2">
    <source>
        <dbReference type="ARBA" id="ARBA00001927"/>
    </source>
</evidence>
<dbReference type="InterPro" id="IPR029055">
    <property type="entry name" value="Ntn_hydrolases_N"/>
</dbReference>
<dbReference type="InterPro" id="IPR013785">
    <property type="entry name" value="Aldolase_TIM"/>
</dbReference>
<dbReference type="Gene3D" id="3.60.20.10">
    <property type="entry name" value="Glutamine Phosphoribosylpyrophosphate, subunit 1, domain 1"/>
    <property type="match status" value="1"/>
</dbReference>
<dbReference type="PROSITE" id="PS51278">
    <property type="entry name" value="GATASE_TYPE_2"/>
    <property type="match status" value="1"/>
</dbReference>
<keyword evidence="7" id="KW-0288">FMN</keyword>
<comment type="similarity">
    <text evidence="4">Belongs to the glutamate synthase family.</text>
</comment>
<dbReference type="FunFam" id="3.20.20.70:FF:000053">
    <property type="entry name" value="Glutamate synthase large subunit"/>
    <property type="match status" value="1"/>
</dbReference>
<evidence type="ECO:0000256" key="4">
    <source>
        <dbReference type="ARBA" id="ARBA00009716"/>
    </source>
</evidence>
<dbReference type="GO" id="GO:0006537">
    <property type="term" value="P:glutamate biosynthetic process"/>
    <property type="evidence" value="ECO:0007669"/>
    <property type="project" value="UniProtKB-KW"/>
</dbReference>
<dbReference type="Pfam" id="PF04898">
    <property type="entry name" value="Glu_syn_central"/>
    <property type="match status" value="1"/>
</dbReference>
<dbReference type="CDD" id="cd02808">
    <property type="entry name" value="GltS_FMN"/>
    <property type="match status" value="1"/>
</dbReference>
<dbReference type="GO" id="GO:0051538">
    <property type="term" value="F:3 iron, 4 sulfur cluster binding"/>
    <property type="evidence" value="ECO:0007669"/>
    <property type="project" value="UniProtKB-KW"/>
</dbReference>
<evidence type="ECO:0000256" key="10">
    <source>
        <dbReference type="ARBA" id="ARBA00022962"/>
    </source>
</evidence>
<comment type="cofactor">
    <cofactor evidence="1">
        <name>FMN</name>
        <dbReference type="ChEBI" id="CHEBI:58210"/>
    </cofactor>
</comment>
<evidence type="ECO:0000313" key="19">
    <source>
        <dbReference type="EMBL" id="CAB5062255.1"/>
    </source>
</evidence>
<dbReference type="FunFam" id="3.20.20.70:FF:000031">
    <property type="entry name" value="Glutamate synthase 1 [NADH]"/>
    <property type="match status" value="1"/>
</dbReference>
<dbReference type="EMBL" id="CAFBQV010000048">
    <property type="protein sequence ID" value="CAB5062255.1"/>
    <property type="molecule type" value="Genomic_DNA"/>
</dbReference>
<evidence type="ECO:0000256" key="5">
    <source>
        <dbReference type="ARBA" id="ARBA00022605"/>
    </source>
</evidence>
<comment type="pathway">
    <text evidence="16">Amino-acid biosynthesis.</text>
</comment>
<dbReference type="CDD" id="cd00982">
    <property type="entry name" value="gltB_C"/>
    <property type="match status" value="1"/>
</dbReference>
<evidence type="ECO:0000256" key="14">
    <source>
        <dbReference type="ARBA" id="ARBA00023164"/>
    </source>
</evidence>
<dbReference type="InterPro" id="IPR002489">
    <property type="entry name" value="Glu_synth_asu_C"/>
</dbReference>
<dbReference type="InterPro" id="IPR017932">
    <property type="entry name" value="GATase_2_dom"/>
</dbReference>
<reference evidence="19" key="1">
    <citation type="submission" date="2020-05" db="EMBL/GenBank/DDBJ databases">
        <authorList>
            <person name="Chiriac C."/>
            <person name="Salcher M."/>
            <person name="Ghai R."/>
            <person name="Kavagutti S V."/>
        </authorList>
    </citation>
    <scope>NUCLEOTIDE SEQUENCE</scope>
</reference>
<dbReference type="Gene3D" id="3.20.20.70">
    <property type="entry name" value="Aldolase class I"/>
    <property type="match status" value="2"/>
</dbReference>
<keyword evidence="6" id="KW-0285">Flavoprotein</keyword>
<dbReference type="InterPro" id="IPR002932">
    <property type="entry name" value="Glu_synthdom"/>
</dbReference>
<evidence type="ECO:0000256" key="12">
    <source>
        <dbReference type="ARBA" id="ARBA00023004"/>
    </source>
</evidence>
<sequence length="1466" mass="160418">MEHRGATGAETQTGDGAGILLQIPHKFFDAVTDFALPNTGSYGVGLAFLPRDEELAIKARAQIELIVAQQKLRTLGWRSVPVDPTCLGASAHRVMPSFMQIFIDDPSGATLIDLDRKLFILRKRIEHELVDDQKTYFPSLSSRTLIYKGMLTTPELQMFFTDLSDERVESALVLVHSRFSTNTFPSWPLAHPYRYIAHNGEINTVQGNRNWMRTRESLLATELIPDLDKAFPICTVGASDSASFDEVLELLHLSGRSLPHAMLMMIPEAWENSTTMSETKRAFYRYHGSLMEPWDGPASVAFTDGTVIGAVLDRNGLRPSRYWVTDDDLVIMASEVGVVNVDPAKIVKKGRLQPGKMLLVDTSQGRIIGDEEIKESLASQAPYSQWLTEGQVELKNLVDREHVVFSHDSVLRRQQVFGYSHEELKLIIAPTAITGTEPIGSMGTDTPIAVLSTRPRLLFDYFSQMFAQVTNPPLDAIREEIVTSVGSTCGPESNLLSATSENCKQLVLPFPIIDNDELAKIIQINDDNSFEHLKSKVISGLYRVANGAPAMREALDQIRQKVTSAIDDGARIIVLSDRNSDDVYAPIPSLLLTSAVHHHLIREKQRTKVGLIVESGDAREVHHMALLIGYGAGAINPYLAFESIEDMVIANDRAGMFGLGIIDAKSAIKNYIKASGKGVLKVMSKMGVSTVASYTGAQIFEAIGLSTELVDEFFTGTVSRLGGISLDEIAQEVAARHAVAHPLRPDQRHHRQLELGGEYQWRREGEHHLFNPETVFRLQHATRSGRYDIFKEYTKSVDDQSRVLATLRGLFEFAEAKNPISIDEVEPVSEIIKRFSTGAMSYGSISAEAHETLAIAMNRIGGKSNTGEGGEDSERYQKMPNGDSKRSAIKQVASARFGVTSDYLVNADDLQIKMAQGAKPGEGGQLPAHKVYPWIAKTRYSTPGVGLISPPPHHDIYSIEDLKQLIHDLKNSNPVARIHVKLVAEVGVGTVAAGVAKAKADVVLISGHDGGTGASPLTSLKHAGAPWELGLAETQQTLMLNGLRDRIVVQTDGQMKTGRDVIIAALLGAEEFGFATAPLVVSGCVMMRVCHLDTCPVGIATQNPELRKKFSGKPEFVTNFFEFIATEVREYLAQLGFRSLQEAVGRVEMLNAKLAVDHWKARGLDISPILAVPQNPYNQTPHHSTQQDHGLSGALDNELIVDCKNALENSQPVTIEYSINNTNRTVGTMLGYEVTKRFGEIGLPDATISIRFTGSAGQSFGAFIPKGIELRLEGDSNDYLGKGLSGGRIILHPDKRAKFVAHENVIAGNVIGYGATSGEIFVSGVVGERFCVRNSGATAVVEGVGDHGCEYMTGGRVVVLGATGRNFAAGMSGGIAFVYDIDDEFQSRVNTELVDVVGLDESDLTWLEQIIRRHHELTNSVRAGDVLTNWQVAKTKIRKVLPRDYARVIAEIEKAKLEKVKVTANG</sequence>
<evidence type="ECO:0000256" key="16">
    <source>
        <dbReference type="ARBA" id="ARBA00029440"/>
    </source>
</evidence>
<feature type="region of interest" description="Disordered" evidence="17">
    <location>
        <begin position="864"/>
        <end position="884"/>
    </location>
</feature>
<feature type="domain" description="Glutamine amidotransferase type-2" evidence="18">
    <location>
        <begin position="1"/>
        <end position="363"/>
    </location>
</feature>
<proteinExistence type="inferred from homology"/>
<dbReference type="PANTHER" id="PTHR11938:SF133">
    <property type="entry name" value="GLUTAMATE SYNTHASE (NADH)"/>
    <property type="match status" value="1"/>
</dbReference>
<evidence type="ECO:0000256" key="11">
    <source>
        <dbReference type="ARBA" id="ARBA00023002"/>
    </source>
</evidence>
<evidence type="ECO:0000256" key="9">
    <source>
        <dbReference type="ARBA" id="ARBA00022827"/>
    </source>
</evidence>
<gene>
    <name evidence="19" type="ORF">UFOPK4345_00434</name>
</gene>
<accession>A0A6J7U8Q6</accession>
<dbReference type="SUPFAM" id="SSF69336">
    <property type="entry name" value="Alpha subunit of glutamate synthase, C-terminal domain"/>
    <property type="match status" value="1"/>
</dbReference>
<evidence type="ECO:0000256" key="6">
    <source>
        <dbReference type="ARBA" id="ARBA00022630"/>
    </source>
</evidence>
<evidence type="ECO:0000256" key="13">
    <source>
        <dbReference type="ARBA" id="ARBA00023014"/>
    </source>
</evidence>
<keyword evidence="11" id="KW-0560">Oxidoreductase</keyword>
<keyword evidence="15" id="KW-0003">3Fe-4S</keyword>